<sequence>MGVAPKTSTCEKFLMMSIVTQLVLLLSLLVREYAHKYLK</sequence>
<gene>
    <name evidence="2" type="ORF">HMPREF0299_7662</name>
</gene>
<evidence type="ECO:0000256" key="1">
    <source>
        <dbReference type="SAM" id="Phobius"/>
    </source>
</evidence>
<organism evidence="2 3">
    <name type="scientific">Corynebacterium matruchotii ATCC 14266</name>
    <dbReference type="NCBI Taxonomy" id="553207"/>
    <lineage>
        <taxon>Bacteria</taxon>
        <taxon>Bacillati</taxon>
        <taxon>Actinomycetota</taxon>
        <taxon>Actinomycetes</taxon>
        <taxon>Mycobacteriales</taxon>
        <taxon>Corynebacteriaceae</taxon>
        <taxon>Corynebacterium</taxon>
    </lineage>
</organism>
<evidence type="ECO:0000313" key="2">
    <source>
        <dbReference type="EMBL" id="EFM49672.1"/>
    </source>
</evidence>
<comment type="caution">
    <text evidence="2">The sequence shown here is derived from an EMBL/GenBank/DDBJ whole genome shotgun (WGS) entry which is preliminary data.</text>
</comment>
<reference evidence="2" key="1">
    <citation type="submission" date="2010-08" db="EMBL/GenBank/DDBJ databases">
        <authorList>
            <person name="Harkins D.M."/>
            <person name="Madupu R."/>
            <person name="Durkin A.S."/>
            <person name="Torralba M."/>
            <person name="Methe B."/>
            <person name="Sutton G.G."/>
            <person name="Nelson K.E."/>
        </authorList>
    </citation>
    <scope>NUCLEOTIDE SEQUENCE [LARGE SCALE GENOMIC DNA]</scope>
    <source>
        <strain evidence="2">ATCC 14266</strain>
    </source>
</reference>
<protein>
    <submittedName>
        <fullName evidence="2">Uncharacterized protein</fullName>
    </submittedName>
</protein>
<dbReference type="STRING" id="553207.HMPREF0299_7662"/>
<dbReference type="EMBL" id="ACSH02000004">
    <property type="protein sequence ID" value="EFM49672.1"/>
    <property type="molecule type" value="Genomic_DNA"/>
</dbReference>
<keyword evidence="1" id="KW-0472">Membrane</keyword>
<dbReference type="Proteomes" id="UP000004218">
    <property type="component" value="Unassembled WGS sequence"/>
</dbReference>
<feature type="transmembrane region" description="Helical" evidence="1">
    <location>
        <begin position="12"/>
        <end position="30"/>
    </location>
</feature>
<dbReference type="AlphaFoldDB" id="E0DDZ4"/>
<accession>E0DDZ4</accession>
<evidence type="ECO:0000313" key="3">
    <source>
        <dbReference type="Proteomes" id="UP000004218"/>
    </source>
</evidence>
<keyword evidence="1" id="KW-1133">Transmembrane helix</keyword>
<proteinExistence type="predicted"/>
<keyword evidence="3" id="KW-1185">Reference proteome</keyword>
<keyword evidence="1" id="KW-0812">Transmembrane</keyword>
<name>E0DDZ4_9CORY</name>